<dbReference type="EMBL" id="LCWV01000017">
    <property type="protein sequence ID" value="PWI67678.1"/>
    <property type="molecule type" value="Genomic_DNA"/>
</dbReference>
<sequence length="285" mass="31800">MNLLHLALLAASVRVCSGSVKRGLIYIPNEAWPQDDSVWIQDGSTLTWYYTYGDQPNPRYKSPQSALEFVPMMWGMGGNPDDTSFRDSIIKQLEAGANIRYVLSFNEPDMRSDWGGSNIEPAKAARGYIANMLPLKERGIKIGLPAVSGASWGIQWLREFAGNCTEVLNEKCQYDFLPVHWYGNFGGLKAHIDEATHEFPDAKIWVTEYAFAHQTLETTKGFYYESAAYLESSEIVERYSYFGAFRSQVSNVGANATFLNRAGQLTEIGLRYLGLEGNGVEPTSG</sequence>
<dbReference type="InterPro" id="IPR017853">
    <property type="entry name" value="GH"/>
</dbReference>
<dbReference type="SUPFAM" id="SSF51445">
    <property type="entry name" value="(Trans)glycosidases"/>
    <property type="match status" value="1"/>
</dbReference>
<dbReference type="InterPro" id="IPR024655">
    <property type="entry name" value="Asl1_glyco_hydro_catalytic"/>
</dbReference>
<feature type="chain" id="PRO_5015520619" description="Asl1-like glycosyl hydrolase catalytic domain-containing protein" evidence="1">
    <location>
        <begin position="19"/>
        <end position="285"/>
    </location>
</feature>
<comment type="caution">
    <text evidence="3">The sequence shown here is derived from an EMBL/GenBank/DDBJ whole genome shotgun (WGS) entry which is preliminary data.</text>
</comment>
<protein>
    <recommendedName>
        <fullName evidence="2">Asl1-like glycosyl hydrolase catalytic domain-containing protein</fullName>
    </recommendedName>
</protein>
<evidence type="ECO:0000256" key="1">
    <source>
        <dbReference type="SAM" id="SignalP"/>
    </source>
</evidence>
<dbReference type="InterPro" id="IPR053183">
    <property type="entry name" value="ASL1"/>
</dbReference>
<dbReference type="Gene3D" id="3.20.20.80">
    <property type="entry name" value="Glycosidases"/>
    <property type="match status" value="1"/>
</dbReference>
<proteinExistence type="predicted"/>
<reference evidence="3 4" key="1">
    <citation type="journal article" date="2016" name="Front. Microbiol.">
        <title>Genome and transcriptome sequences reveal the specific parasitism of the nematophagous Purpureocillium lilacinum 36-1.</title>
        <authorList>
            <person name="Xie J."/>
            <person name="Li S."/>
            <person name="Mo C."/>
            <person name="Xiao X."/>
            <person name="Peng D."/>
            <person name="Wang G."/>
            <person name="Xiao Y."/>
        </authorList>
    </citation>
    <scope>NUCLEOTIDE SEQUENCE [LARGE SCALE GENOMIC DNA]</scope>
    <source>
        <strain evidence="3 4">36-1</strain>
    </source>
</reference>
<evidence type="ECO:0000313" key="3">
    <source>
        <dbReference type="EMBL" id="PWI67678.1"/>
    </source>
</evidence>
<organism evidence="3 4">
    <name type="scientific">Purpureocillium lilacinum</name>
    <name type="common">Paecilomyces lilacinus</name>
    <dbReference type="NCBI Taxonomy" id="33203"/>
    <lineage>
        <taxon>Eukaryota</taxon>
        <taxon>Fungi</taxon>
        <taxon>Dikarya</taxon>
        <taxon>Ascomycota</taxon>
        <taxon>Pezizomycotina</taxon>
        <taxon>Sordariomycetes</taxon>
        <taxon>Hypocreomycetidae</taxon>
        <taxon>Hypocreales</taxon>
        <taxon>Ophiocordycipitaceae</taxon>
        <taxon>Purpureocillium</taxon>
    </lineage>
</organism>
<dbReference type="Pfam" id="PF11790">
    <property type="entry name" value="Glyco_hydro_cc"/>
    <property type="match status" value="1"/>
</dbReference>
<keyword evidence="1" id="KW-0732">Signal</keyword>
<dbReference type="GO" id="GO:0071966">
    <property type="term" value="P:fungal-type cell wall polysaccharide metabolic process"/>
    <property type="evidence" value="ECO:0007669"/>
    <property type="project" value="TreeGrafter"/>
</dbReference>
<dbReference type="PANTHER" id="PTHR34154:SF3">
    <property type="entry name" value="ALKALI-SENSITIVE LINKAGE PROTEIN 1"/>
    <property type="match status" value="1"/>
</dbReference>
<dbReference type="AlphaFoldDB" id="A0A2U3DZJ3"/>
<name>A0A2U3DZJ3_PURLI</name>
<feature type="domain" description="Asl1-like glycosyl hydrolase catalytic" evidence="2">
    <location>
        <begin position="24"/>
        <end position="272"/>
    </location>
</feature>
<evidence type="ECO:0000313" key="4">
    <source>
        <dbReference type="Proteomes" id="UP000245956"/>
    </source>
</evidence>
<dbReference type="PANTHER" id="PTHR34154">
    <property type="entry name" value="ALKALI-SENSITIVE LINKAGE PROTEIN 1"/>
    <property type="match status" value="1"/>
</dbReference>
<gene>
    <name evidence="3" type="ORF">PCL_02599</name>
</gene>
<evidence type="ECO:0000259" key="2">
    <source>
        <dbReference type="Pfam" id="PF11790"/>
    </source>
</evidence>
<dbReference type="GO" id="GO:0009277">
    <property type="term" value="C:fungal-type cell wall"/>
    <property type="evidence" value="ECO:0007669"/>
    <property type="project" value="TreeGrafter"/>
</dbReference>
<dbReference type="FunFam" id="3.20.20.80:FF:000207">
    <property type="entry name" value="Glycoside hydrolase family 128 protein"/>
    <property type="match status" value="1"/>
</dbReference>
<dbReference type="Proteomes" id="UP000245956">
    <property type="component" value="Unassembled WGS sequence"/>
</dbReference>
<accession>A0A2U3DZJ3</accession>
<feature type="signal peptide" evidence="1">
    <location>
        <begin position="1"/>
        <end position="18"/>
    </location>
</feature>